<feature type="domain" description="PAS" evidence="9">
    <location>
        <begin position="62"/>
        <end position="133"/>
    </location>
</feature>
<keyword evidence="6" id="KW-0902">Two-component regulatory system</keyword>
<dbReference type="InterPro" id="IPR000700">
    <property type="entry name" value="PAS-assoc_C"/>
</dbReference>
<comment type="catalytic activity">
    <reaction evidence="1">
        <text>ATP + protein L-histidine = ADP + protein N-phospho-L-histidine.</text>
        <dbReference type="EC" id="2.7.13.3"/>
    </reaction>
</comment>
<dbReference type="SUPFAM" id="SSF47384">
    <property type="entry name" value="Homodimeric domain of signal transducing histidine kinase"/>
    <property type="match status" value="1"/>
</dbReference>
<feature type="domain" description="Histidine kinase" evidence="8">
    <location>
        <begin position="206"/>
        <end position="420"/>
    </location>
</feature>
<dbReference type="InterPro" id="IPR005467">
    <property type="entry name" value="His_kinase_dom"/>
</dbReference>
<dbReference type="Gene3D" id="1.10.287.130">
    <property type="match status" value="1"/>
</dbReference>
<dbReference type="Proteomes" id="UP001204376">
    <property type="component" value="Unassembled WGS sequence"/>
</dbReference>
<evidence type="ECO:0000256" key="4">
    <source>
        <dbReference type="ARBA" id="ARBA00022679"/>
    </source>
</evidence>
<dbReference type="PROSITE" id="PS50109">
    <property type="entry name" value="HIS_KIN"/>
    <property type="match status" value="1"/>
</dbReference>
<sequence>MNKIISKKDKFSRLRQKAEEELKGSNLKPGISDLEHELSVHEIELQMQNAELLDTQERLSAALSEYAELFELSPVGYFILDKEGLIEKVNVRATAQLGMDKESLISKPFSSFLHTGLDQDNFYRHLNTAIAEGTLERMECEIRRKDGAIFAAFVKSKVMWDQRHEFKHLLSIMTDISHIKEHEHEIEMQLTRSEELSTMKSRFIGMASHEFRTPLTSMLSSTTLVEKYALSGETEKMKRHLGRVKSSIRHLVTILDEFLSIEKLESGKVEIQRTPFDLPEFCEDLMEEVSATRKQGQVISYYHEGLREITEDRKILQHILLNLLSNACKYSGEEEEINLLTSVNDQRITISVEDHGIGIPVAEQEHVFTRFFRAHNTGNIQGTGLGLNIVKRYVELLKGTIDFVSRPNEGTLFTVTFSQV</sequence>
<dbReference type="NCBIfam" id="TIGR00229">
    <property type="entry name" value="sensory_box"/>
    <property type="match status" value="1"/>
</dbReference>
<organism evidence="11 12">
    <name type="scientific">Mucilaginibacter aquariorum</name>
    <dbReference type="NCBI Taxonomy" id="2967225"/>
    <lineage>
        <taxon>Bacteria</taxon>
        <taxon>Pseudomonadati</taxon>
        <taxon>Bacteroidota</taxon>
        <taxon>Sphingobacteriia</taxon>
        <taxon>Sphingobacteriales</taxon>
        <taxon>Sphingobacteriaceae</taxon>
        <taxon>Mucilaginibacter</taxon>
    </lineage>
</organism>
<reference evidence="11 12" key="1">
    <citation type="submission" date="2022-07" db="EMBL/GenBank/DDBJ databases">
        <title>Mucilaginibacter sp. JC4.</title>
        <authorList>
            <person name="Le V."/>
            <person name="Ko S.-R."/>
            <person name="Ahn C.-Y."/>
            <person name="Oh H.-M."/>
        </authorList>
    </citation>
    <scope>NUCLEOTIDE SEQUENCE [LARGE SCALE GENOMIC DNA]</scope>
    <source>
        <strain evidence="11 12">JC4</strain>
    </source>
</reference>
<evidence type="ECO:0000256" key="1">
    <source>
        <dbReference type="ARBA" id="ARBA00000085"/>
    </source>
</evidence>
<dbReference type="PRINTS" id="PR00344">
    <property type="entry name" value="BCTRLSENSOR"/>
</dbReference>
<dbReference type="Gene3D" id="3.30.450.20">
    <property type="entry name" value="PAS domain"/>
    <property type="match status" value="1"/>
</dbReference>
<dbReference type="InterPro" id="IPR036890">
    <property type="entry name" value="HATPase_C_sf"/>
</dbReference>
<dbReference type="Pfam" id="PF00512">
    <property type="entry name" value="HisKA"/>
    <property type="match status" value="1"/>
</dbReference>
<evidence type="ECO:0000256" key="5">
    <source>
        <dbReference type="ARBA" id="ARBA00022777"/>
    </source>
</evidence>
<accession>A0ABT1TA32</accession>
<evidence type="ECO:0000259" key="9">
    <source>
        <dbReference type="PROSITE" id="PS50112"/>
    </source>
</evidence>
<dbReference type="SUPFAM" id="SSF55785">
    <property type="entry name" value="PYP-like sensor domain (PAS domain)"/>
    <property type="match status" value="1"/>
</dbReference>
<proteinExistence type="predicted"/>
<dbReference type="Pfam" id="PF00989">
    <property type="entry name" value="PAS"/>
    <property type="match status" value="1"/>
</dbReference>
<dbReference type="EC" id="2.7.13.3" evidence="2"/>
<keyword evidence="3" id="KW-0597">Phosphoprotein</keyword>
<dbReference type="InterPro" id="IPR013767">
    <property type="entry name" value="PAS_fold"/>
</dbReference>
<dbReference type="Gene3D" id="3.30.565.10">
    <property type="entry name" value="Histidine kinase-like ATPase, C-terminal domain"/>
    <property type="match status" value="1"/>
</dbReference>
<dbReference type="GO" id="GO:0016301">
    <property type="term" value="F:kinase activity"/>
    <property type="evidence" value="ECO:0007669"/>
    <property type="project" value="UniProtKB-KW"/>
</dbReference>
<evidence type="ECO:0000256" key="7">
    <source>
        <dbReference type="SAM" id="Coils"/>
    </source>
</evidence>
<dbReference type="InterPro" id="IPR003594">
    <property type="entry name" value="HATPase_dom"/>
</dbReference>
<evidence type="ECO:0000313" key="12">
    <source>
        <dbReference type="Proteomes" id="UP001204376"/>
    </source>
</evidence>
<dbReference type="InterPro" id="IPR050736">
    <property type="entry name" value="Sensor_HK_Regulatory"/>
</dbReference>
<evidence type="ECO:0000256" key="2">
    <source>
        <dbReference type="ARBA" id="ARBA00012438"/>
    </source>
</evidence>
<dbReference type="InterPro" id="IPR003661">
    <property type="entry name" value="HisK_dim/P_dom"/>
</dbReference>
<keyword evidence="4" id="KW-0808">Transferase</keyword>
<evidence type="ECO:0000259" key="10">
    <source>
        <dbReference type="PROSITE" id="PS50113"/>
    </source>
</evidence>
<dbReference type="SUPFAM" id="SSF55874">
    <property type="entry name" value="ATPase domain of HSP90 chaperone/DNA topoisomerase II/histidine kinase"/>
    <property type="match status" value="1"/>
</dbReference>
<name>A0ABT1TA32_9SPHI</name>
<dbReference type="SMART" id="SM00091">
    <property type="entry name" value="PAS"/>
    <property type="match status" value="1"/>
</dbReference>
<dbReference type="PANTHER" id="PTHR43711:SF26">
    <property type="entry name" value="SENSOR HISTIDINE KINASE RCSC"/>
    <property type="match status" value="1"/>
</dbReference>
<dbReference type="PROSITE" id="PS50113">
    <property type="entry name" value="PAC"/>
    <property type="match status" value="1"/>
</dbReference>
<dbReference type="CDD" id="cd00075">
    <property type="entry name" value="HATPase"/>
    <property type="match status" value="1"/>
</dbReference>
<dbReference type="SMART" id="SM00086">
    <property type="entry name" value="PAC"/>
    <property type="match status" value="1"/>
</dbReference>
<gene>
    <name evidence="11" type="ORF">NPE20_26240</name>
</gene>
<feature type="coiled-coil region" evidence="7">
    <location>
        <begin position="1"/>
        <end position="51"/>
    </location>
</feature>
<evidence type="ECO:0000313" key="11">
    <source>
        <dbReference type="EMBL" id="MCQ6961500.1"/>
    </source>
</evidence>
<dbReference type="CDD" id="cd00082">
    <property type="entry name" value="HisKA"/>
    <property type="match status" value="1"/>
</dbReference>
<feature type="domain" description="PAC" evidence="10">
    <location>
        <begin position="136"/>
        <end position="188"/>
    </location>
</feature>
<keyword evidence="12" id="KW-1185">Reference proteome</keyword>
<dbReference type="InterPro" id="IPR036097">
    <property type="entry name" value="HisK_dim/P_sf"/>
</dbReference>
<dbReference type="PANTHER" id="PTHR43711">
    <property type="entry name" value="TWO-COMPONENT HISTIDINE KINASE"/>
    <property type="match status" value="1"/>
</dbReference>
<dbReference type="EMBL" id="JANHOH010000015">
    <property type="protein sequence ID" value="MCQ6961500.1"/>
    <property type="molecule type" value="Genomic_DNA"/>
</dbReference>
<dbReference type="InterPro" id="IPR000014">
    <property type="entry name" value="PAS"/>
</dbReference>
<dbReference type="RefSeq" id="WP_256541665.1">
    <property type="nucleotide sequence ID" value="NZ_JANHOH010000015.1"/>
</dbReference>
<comment type="caution">
    <text evidence="11">The sequence shown here is derived from an EMBL/GenBank/DDBJ whole genome shotgun (WGS) entry which is preliminary data.</text>
</comment>
<evidence type="ECO:0000256" key="6">
    <source>
        <dbReference type="ARBA" id="ARBA00023012"/>
    </source>
</evidence>
<dbReference type="InterPro" id="IPR035965">
    <property type="entry name" value="PAS-like_dom_sf"/>
</dbReference>
<protein>
    <recommendedName>
        <fullName evidence="2">histidine kinase</fullName>
        <ecNumber evidence="2">2.7.13.3</ecNumber>
    </recommendedName>
</protein>
<dbReference type="InterPro" id="IPR001610">
    <property type="entry name" value="PAC"/>
</dbReference>
<evidence type="ECO:0000256" key="3">
    <source>
        <dbReference type="ARBA" id="ARBA00022553"/>
    </source>
</evidence>
<dbReference type="PROSITE" id="PS50112">
    <property type="entry name" value="PAS"/>
    <property type="match status" value="1"/>
</dbReference>
<dbReference type="SMART" id="SM00388">
    <property type="entry name" value="HisKA"/>
    <property type="match status" value="1"/>
</dbReference>
<dbReference type="SMART" id="SM00387">
    <property type="entry name" value="HATPase_c"/>
    <property type="match status" value="1"/>
</dbReference>
<dbReference type="CDD" id="cd00130">
    <property type="entry name" value="PAS"/>
    <property type="match status" value="1"/>
</dbReference>
<dbReference type="Pfam" id="PF02518">
    <property type="entry name" value="HATPase_c"/>
    <property type="match status" value="1"/>
</dbReference>
<keyword evidence="7" id="KW-0175">Coiled coil</keyword>
<dbReference type="InterPro" id="IPR004358">
    <property type="entry name" value="Sig_transdc_His_kin-like_C"/>
</dbReference>
<evidence type="ECO:0000259" key="8">
    <source>
        <dbReference type="PROSITE" id="PS50109"/>
    </source>
</evidence>
<keyword evidence="5 11" id="KW-0418">Kinase</keyword>